<name>A0A498HND5_MALDO</name>
<dbReference type="PANTHER" id="PTHR43004:SF6">
    <property type="entry name" value="FAD_NAD(P)-BINDING OXIDOREDUCTASE FAMILY PROTEIN"/>
    <property type="match status" value="1"/>
</dbReference>
<evidence type="ECO:0008006" key="6">
    <source>
        <dbReference type="Google" id="ProtNLM"/>
    </source>
</evidence>
<dbReference type="EMBL" id="RDQH01000342">
    <property type="protein sequence ID" value="RXH72240.1"/>
    <property type="molecule type" value="Genomic_DNA"/>
</dbReference>
<keyword evidence="2" id="KW-0274">FAD</keyword>
<dbReference type="STRING" id="3750.A0A498HND5"/>
<sequence length="247" mass="26243">MASVVKGIATSSILNTYETERRSIAIFNTELSIQNFRAAMAVPAVLGLDPTTANSVHRIINEGVGSILPSGLQRVILDGIFTIVEYSVVSKLDVGIAEPLDAASAQQVRYLEGALIPDSNGGLGAPEGPTGRQRDYVPCVDPGARLPHMNVRILSDTSSEVTISTLGLVSGDKVEFLLIIAPTEPSYHLAHAAFKVAEEFKVSARVCVCVLWPAGSVRGVEARSKASLGVKPHTKDQETDGINLKLK</sequence>
<accession>A0A498HND5</accession>
<evidence type="ECO:0000256" key="1">
    <source>
        <dbReference type="ARBA" id="ARBA00022630"/>
    </source>
</evidence>
<keyword evidence="1" id="KW-0285">Flavoprotein</keyword>
<dbReference type="Gene3D" id="3.40.30.120">
    <property type="match status" value="1"/>
</dbReference>
<dbReference type="GO" id="GO:0005739">
    <property type="term" value="C:mitochondrion"/>
    <property type="evidence" value="ECO:0007669"/>
    <property type="project" value="TreeGrafter"/>
</dbReference>
<dbReference type="Proteomes" id="UP000290289">
    <property type="component" value="Chromosome 16"/>
</dbReference>
<evidence type="ECO:0000256" key="2">
    <source>
        <dbReference type="ARBA" id="ARBA00022827"/>
    </source>
</evidence>
<dbReference type="GO" id="GO:0006744">
    <property type="term" value="P:ubiquinone biosynthetic process"/>
    <property type="evidence" value="ECO:0007669"/>
    <property type="project" value="TreeGrafter"/>
</dbReference>
<dbReference type="GO" id="GO:0016491">
    <property type="term" value="F:oxidoreductase activity"/>
    <property type="evidence" value="ECO:0007669"/>
    <property type="project" value="InterPro"/>
</dbReference>
<comment type="caution">
    <text evidence="4">The sequence shown here is derived from an EMBL/GenBank/DDBJ whole genome shotgun (WGS) entry which is preliminary data.</text>
</comment>
<organism evidence="4 5">
    <name type="scientific">Malus domestica</name>
    <name type="common">Apple</name>
    <name type="synonym">Pyrus malus</name>
    <dbReference type="NCBI Taxonomy" id="3750"/>
    <lineage>
        <taxon>Eukaryota</taxon>
        <taxon>Viridiplantae</taxon>
        <taxon>Streptophyta</taxon>
        <taxon>Embryophyta</taxon>
        <taxon>Tracheophyta</taxon>
        <taxon>Spermatophyta</taxon>
        <taxon>Magnoliopsida</taxon>
        <taxon>eudicotyledons</taxon>
        <taxon>Gunneridae</taxon>
        <taxon>Pentapetalae</taxon>
        <taxon>rosids</taxon>
        <taxon>fabids</taxon>
        <taxon>Rosales</taxon>
        <taxon>Rosaceae</taxon>
        <taxon>Amygdaloideae</taxon>
        <taxon>Maleae</taxon>
        <taxon>Malus</taxon>
    </lineage>
</organism>
<dbReference type="PANTHER" id="PTHR43004">
    <property type="entry name" value="TRK SYSTEM POTASSIUM UPTAKE PROTEIN"/>
    <property type="match status" value="1"/>
</dbReference>
<feature type="region of interest" description="Disordered" evidence="3">
    <location>
        <begin position="223"/>
        <end position="247"/>
    </location>
</feature>
<evidence type="ECO:0000313" key="5">
    <source>
        <dbReference type="Proteomes" id="UP000290289"/>
    </source>
</evidence>
<gene>
    <name evidence="4" type="ORF">DVH24_033778</name>
</gene>
<reference evidence="4 5" key="1">
    <citation type="submission" date="2018-10" db="EMBL/GenBank/DDBJ databases">
        <title>A high-quality apple genome assembly.</title>
        <authorList>
            <person name="Hu J."/>
        </authorList>
    </citation>
    <scope>NUCLEOTIDE SEQUENCE [LARGE SCALE GENOMIC DNA]</scope>
    <source>
        <strain evidence="5">cv. HFTH1</strain>
        <tissue evidence="4">Young leaf</tissue>
    </source>
</reference>
<protein>
    <recommendedName>
        <fullName evidence="6">FAD-binding domain-containing protein</fullName>
    </recommendedName>
</protein>
<proteinExistence type="predicted"/>
<dbReference type="InterPro" id="IPR050641">
    <property type="entry name" value="RIFMO-like"/>
</dbReference>
<evidence type="ECO:0000256" key="3">
    <source>
        <dbReference type="SAM" id="MobiDB-lite"/>
    </source>
</evidence>
<evidence type="ECO:0000313" key="4">
    <source>
        <dbReference type="EMBL" id="RXH72240.1"/>
    </source>
</evidence>
<keyword evidence="5" id="KW-1185">Reference proteome</keyword>
<dbReference type="AlphaFoldDB" id="A0A498HND5"/>